<dbReference type="PRINTS" id="PR00420">
    <property type="entry name" value="RNGMNOXGNASE"/>
</dbReference>
<evidence type="ECO:0000256" key="4">
    <source>
        <dbReference type="ARBA" id="ARBA00023002"/>
    </source>
</evidence>
<comment type="similarity">
    <text evidence="1">Belongs to the paxM FAD-dependent monooxygenase family.</text>
</comment>
<dbReference type="VEuPathDB" id="FungiDB:AB675_22"/>
<organism evidence="7 8">
    <name type="scientific">Cyphellophora attinorum</name>
    <dbReference type="NCBI Taxonomy" id="1664694"/>
    <lineage>
        <taxon>Eukaryota</taxon>
        <taxon>Fungi</taxon>
        <taxon>Dikarya</taxon>
        <taxon>Ascomycota</taxon>
        <taxon>Pezizomycotina</taxon>
        <taxon>Eurotiomycetes</taxon>
        <taxon>Chaetothyriomycetidae</taxon>
        <taxon>Chaetothyriales</taxon>
        <taxon>Cyphellophoraceae</taxon>
        <taxon>Cyphellophora</taxon>
    </lineage>
</organism>
<dbReference type="PANTHER" id="PTHR13789:SF309">
    <property type="entry name" value="PUTATIVE (AFU_ORTHOLOGUE AFUA_6G14510)-RELATED"/>
    <property type="match status" value="1"/>
</dbReference>
<keyword evidence="3" id="KW-0274">FAD</keyword>
<dbReference type="OrthoDB" id="16820at2759"/>
<evidence type="ECO:0000313" key="7">
    <source>
        <dbReference type="EMBL" id="KPI34753.1"/>
    </source>
</evidence>
<dbReference type="Gene3D" id="3.50.50.60">
    <property type="entry name" value="FAD/NAD(P)-binding domain"/>
    <property type="match status" value="1"/>
</dbReference>
<dbReference type="GO" id="GO:0004497">
    <property type="term" value="F:monooxygenase activity"/>
    <property type="evidence" value="ECO:0007669"/>
    <property type="project" value="UniProtKB-KW"/>
</dbReference>
<keyword evidence="8" id="KW-1185">Reference proteome</keyword>
<name>A0A0N1H1M0_9EURO</name>
<evidence type="ECO:0000313" key="8">
    <source>
        <dbReference type="Proteomes" id="UP000038010"/>
    </source>
</evidence>
<reference evidence="7 8" key="1">
    <citation type="submission" date="2015-06" db="EMBL/GenBank/DDBJ databases">
        <title>Draft genome of the ant-associated black yeast Phialophora attae CBS 131958.</title>
        <authorList>
            <person name="Moreno L.F."/>
            <person name="Stielow B.J."/>
            <person name="de Hoog S."/>
            <person name="Vicente V.A."/>
            <person name="Weiss V.A."/>
            <person name="de Vries M."/>
            <person name="Cruz L.M."/>
            <person name="Souza E.M."/>
        </authorList>
    </citation>
    <scope>NUCLEOTIDE SEQUENCE [LARGE SCALE GENOMIC DNA]</scope>
    <source>
        <strain evidence="7 8">CBS 131958</strain>
    </source>
</reference>
<dbReference type="Pfam" id="PF01494">
    <property type="entry name" value="FAD_binding_3"/>
    <property type="match status" value="1"/>
</dbReference>
<dbReference type="InterPro" id="IPR002938">
    <property type="entry name" value="FAD-bd"/>
</dbReference>
<keyword evidence="4" id="KW-0560">Oxidoreductase</keyword>
<dbReference type="STRING" id="1664694.A0A0N1H1M0"/>
<sequence length="429" mass="46921">MLSVGVAGGGIGGLSCAIHLARAAHDVTILEQKSSYTEANSGGGINLTPNALRCLSVLLGEDTLRSIVDESDTGYVRRHSDGAVVNTVASTPRGMAHRQDILLALLEAAKACGVKILYGVTVEGFYEDSDSVQLAGSCTRAFDLLIGGDGINSRVRTVMFSPRSLEAAPTGARTFLVTVPEQAMLAHESTAELYEHGKRPFEHWLGPERVIIAWTMTRRRVHHLQFCDFNADWAVGEIGHDKRWSRRVDDMTALRERWQDFAEGIRRILDLAFDCVEWRIAEVPELPTWSTPGGRIVLIGDAAHAIAPFAGQGACMALEDATVLGLLLARNVSKGDVVQTVRTYETLRRPRIDTMRRIVHANTQAYSALNVDGSVFFGRHAQPTVGGDDSTPWTTERQMGWITSYDAFAEVAGLQQIEVLQKTRVPPMA</sequence>
<evidence type="ECO:0000256" key="2">
    <source>
        <dbReference type="ARBA" id="ARBA00022630"/>
    </source>
</evidence>
<evidence type="ECO:0000256" key="3">
    <source>
        <dbReference type="ARBA" id="ARBA00022827"/>
    </source>
</evidence>
<evidence type="ECO:0000259" key="6">
    <source>
        <dbReference type="Pfam" id="PF01494"/>
    </source>
</evidence>
<keyword evidence="2" id="KW-0285">Flavoprotein</keyword>
<comment type="caution">
    <text evidence="7">The sequence shown here is derived from an EMBL/GenBank/DDBJ whole genome shotgun (WGS) entry which is preliminary data.</text>
</comment>
<evidence type="ECO:0000256" key="5">
    <source>
        <dbReference type="ARBA" id="ARBA00023033"/>
    </source>
</evidence>
<dbReference type="GO" id="GO:0071949">
    <property type="term" value="F:FAD binding"/>
    <property type="evidence" value="ECO:0007669"/>
    <property type="project" value="InterPro"/>
</dbReference>
<dbReference type="SUPFAM" id="SSF51905">
    <property type="entry name" value="FAD/NAD(P)-binding domain"/>
    <property type="match status" value="1"/>
</dbReference>
<dbReference type="RefSeq" id="XP_017994716.1">
    <property type="nucleotide sequence ID" value="XM_018142260.1"/>
</dbReference>
<protein>
    <submittedName>
        <fullName evidence="7">6-hydroxynicotinate 3-monooxygenase</fullName>
    </submittedName>
</protein>
<dbReference type="Proteomes" id="UP000038010">
    <property type="component" value="Unassembled WGS sequence"/>
</dbReference>
<accession>A0A0N1H1M0</accession>
<dbReference type="EMBL" id="LFJN01000051">
    <property type="protein sequence ID" value="KPI34753.1"/>
    <property type="molecule type" value="Genomic_DNA"/>
</dbReference>
<evidence type="ECO:0000256" key="1">
    <source>
        <dbReference type="ARBA" id="ARBA00007992"/>
    </source>
</evidence>
<dbReference type="AlphaFoldDB" id="A0A0N1H1M0"/>
<feature type="domain" description="FAD-binding" evidence="6">
    <location>
        <begin position="3"/>
        <end position="354"/>
    </location>
</feature>
<keyword evidence="5 7" id="KW-0503">Monooxygenase</keyword>
<dbReference type="InterPro" id="IPR050493">
    <property type="entry name" value="FAD-dep_Monooxygenase_BioMet"/>
</dbReference>
<dbReference type="PANTHER" id="PTHR13789">
    <property type="entry name" value="MONOOXYGENASE"/>
    <property type="match status" value="1"/>
</dbReference>
<gene>
    <name evidence="7" type="ORF">AB675_22</name>
</gene>
<dbReference type="InterPro" id="IPR036188">
    <property type="entry name" value="FAD/NAD-bd_sf"/>
</dbReference>
<proteinExistence type="inferred from homology"/>
<dbReference type="GeneID" id="28734031"/>